<keyword evidence="4" id="KW-0788">Thiol protease</keyword>
<name>A0A1I8AGB4_9BILA</name>
<dbReference type="Pfam" id="PF00656">
    <property type="entry name" value="Peptidase_C14"/>
    <property type="match status" value="1"/>
</dbReference>
<keyword evidence="9" id="KW-1185">Reference proteome</keyword>
<dbReference type="InterPro" id="IPR029030">
    <property type="entry name" value="Caspase-like_dom_sf"/>
</dbReference>
<evidence type="ECO:0000259" key="8">
    <source>
        <dbReference type="PROSITE" id="PS50208"/>
    </source>
</evidence>
<dbReference type="PROSITE" id="PS50207">
    <property type="entry name" value="CASPASE_P10"/>
    <property type="match status" value="1"/>
</dbReference>
<dbReference type="PRINTS" id="PR00376">
    <property type="entry name" value="IL1BCENZYME"/>
</dbReference>
<dbReference type="Proteomes" id="UP000095287">
    <property type="component" value="Unplaced"/>
</dbReference>
<dbReference type="InterPro" id="IPR011600">
    <property type="entry name" value="Pept_C14_caspase"/>
</dbReference>
<dbReference type="CDD" id="cd00032">
    <property type="entry name" value="CASc"/>
    <property type="match status" value="1"/>
</dbReference>
<dbReference type="SUPFAM" id="SSF52129">
    <property type="entry name" value="Caspase-like"/>
    <property type="match status" value="1"/>
</dbReference>
<feature type="domain" description="Caspase family p20" evidence="8">
    <location>
        <begin position="340"/>
        <end position="464"/>
    </location>
</feature>
<keyword evidence="3" id="KW-0378">Hydrolase</keyword>
<dbReference type="PROSITE" id="PS50208">
    <property type="entry name" value="CASPASE_P20"/>
    <property type="match status" value="1"/>
</dbReference>
<evidence type="ECO:0000256" key="5">
    <source>
        <dbReference type="ARBA" id="ARBA00023145"/>
    </source>
</evidence>
<evidence type="ECO:0000313" key="10">
    <source>
        <dbReference type="WBParaSite" id="L893_g5196.t1"/>
    </source>
</evidence>
<evidence type="ECO:0000256" key="2">
    <source>
        <dbReference type="ARBA" id="ARBA00022670"/>
    </source>
</evidence>
<dbReference type="PANTHER" id="PTHR22576">
    <property type="entry name" value="MUCOSA ASSOCIATED LYMPHOID TISSUE LYMPHOMA TRANSLOCATION PROTEIN 1/PARACASPASE"/>
    <property type="match status" value="1"/>
</dbReference>
<dbReference type="PROSITE" id="PS01122">
    <property type="entry name" value="CASPASE_CYS"/>
    <property type="match status" value="1"/>
</dbReference>
<keyword evidence="2" id="KW-0645">Protease</keyword>
<dbReference type="InterPro" id="IPR015917">
    <property type="entry name" value="Pept_C14A"/>
</dbReference>
<reference evidence="10" key="1">
    <citation type="submission" date="2016-11" db="UniProtKB">
        <authorList>
            <consortium name="WormBaseParasite"/>
        </authorList>
    </citation>
    <scope>IDENTIFICATION</scope>
</reference>
<dbReference type="Gene3D" id="3.40.50.1460">
    <property type="match status" value="1"/>
</dbReference>
<dbReference type="GO" id="GO:0004197">
    <property type="term" value="F:cysteine-type endopeptidase activity"/>
    <property type="evidence" value="ECO:0007669"/>
    <property type="project" value="InterPro"/>
</dbReference>
<dbReference type="AlphaFoldDB" id="A0A1I8AGB4"/>
<protein>
    <submittedName>
        <fullName evidence="10">CASPASE_P20 domain-containing protein</fullName>
    </submittedName>
</protein>
<sequence>MSYQLTKSWIARERQSLASVVVHNDSVLILDRTAYQTVQIEIEKEEPTILRGINTQYEYLTKNSSGELLLLNMFYSDLEWGPMDYDERWNKYLHKKRTKTPFEEGYEGTAPYYNQSGVFRVKMHIAAYFMNEGKAFFLHSGKLYGMEFNTLTLWSRDQKTSKWKPRNLEKVEGIKTYSHHQVSLHEDNIYVVFSDKVDVLEADINSAKPILPRIFKINLKSEGVEEINLEWDESCRHTPMMECIMTIEDKFMYLCGWREKFKTLPDRNNDLYVIQFTMQSEMHSANMESDAESNGSEIGRVPMSNVEESEFILIDKGDLDLKKMRSLPLDDEEYLMFPKDKGHVLIINNIDFGSGNVRSGSAQDEKVLRTLFKNLGFTLSPEARNLSAKDMEERVKEFAESSDHINASCAFVIVLTHGNSGVLKGSDGNYIKESTLLSKFSAGRAKHLIGKPKIFIFQACRGDEIDTAHTTGNHIEPNEERMETDGYQEEEKIPGEADFLVFRAVADGYKAFRLTKSGSWFIQTICRVFDECARSHDVLSMCTKVNSLVSKMDSGGLKQMPEYTSRLRKILHLFPPQERTTGSSSVLTTTTATLRTLSASLASWSTQKSSRKPSSVPLGRK</sequence>
<dbReference type="PROSITE" id="PS01121">
    <property type="entry name" value="CASPASE_HIS"/>
    <property type="match status" value="1"/>
</dbReference>
<dbReference type="InterPro" id="IPR052039">
    <property type="entry name" value="Caspase-related_regulators"/>
</dbReference>
<proteinExistence type="inferred from homology"/>
<organism evidence="9 10">
    <name type="scientific">Steinernema glaseri</name>
    <dbReference type="NCBI Taxonomy" id="37863"/>
    <lineage>
        <taxon>Eukaryota</taxon>
        <taxon>Metazoa</taxon>
        <taxon>Ecdysozoa</taxon>
        <taxon>Nematoda</taxon>
        <taxon>Chromadorea</taxon>
        <taxon>Rhabditida</taxon>
        <taxon>Tylenchina</taxon>
        <taxon>Panagrolaimomorpha</taxon>
        <taxon>Strongyloidoidea</taxon>
        <taxon>Steinernematidae</taxon>
        <taxon>Steinernema</taxon>
    </lineage>
</organism>
<dbReference type="InterPro" id="IPR001309">
    <property type="entry name" value="Pept_C14_p20"/>
</dbReference>
<dbReference type="InterPro" id="IPR002138">
    <property type="entry name" value="Pept_C14_p10"/>
</dbReference>
<dbReference type="SMART" id="SM00115">
    <property type="entry name" value="CASc"/>
    <property type="match status" value="1"/>
</dbReference>
<evidence type="ECO:0000256" key="6">
    <source>
        <dbReference type="RuleBase" id="RU003971"/>
    </source>
</evidence>
<evidence type="ECO:0000256" key="4">
    <source>
        <dbReference type="ARBA" id="ARBA00022807"/>
    </source>
</evidence>
<evidence type="ECO:0000313" key="9">
    <source>
        <dbReference type="Proteomes" id="UP000095287"/>
    </source>
</evidence>
<dbReference type="InterPro" id="IPR033139">
    <property type="entry name" value="Caspase_cys_AS"/>
</dbReference>
<comment type="similarity">
    <text evidence="1 6">Belongs to the peptidase C14A family.</text>
</comment>
<dbReference type="WBParaSite" id="L893_g5196.t1">
    <property type="protein sequence ID" value="L893_g5196.t1"/>
    <property type="gene ID" value="L893_g5196"/>
</dbReference>
<dbReference type="GO" id="GO:0006508">
    <property type="term" value="P:proteolysis"/>
    <property type="evidence" value="ECO:0007669"/>
    <property type="project" value="UniProtKB-KW"/>
</dbReference>
<dbReference type="InterPro" id="IPR016129">
    <property type="entry name" value="Caspase_his_AS"/>
</dbReference>
<feature type="domain" description="Caspase family p10" evidence="7">
    <location>
        <begin position="489"/>
        <end position="575"/>
    </location>
</feature>
<accession>A0A1I8AGB4</accession>
<evidence type="ECO:0000259" key="7">
    <source>
        <dbReference type="PROSITE" id="PS50207"/>
    </source>
</evidence>
<evidence type="ECO:0000256" key="1">
    <source>
        <dbReference type="ARBA" id="ARBA00010134"/>
    </source>
</evidence>
<evidence type="ECO:0000256" key="3">
    <source>
        <dbReference type="ARBA" id="ARBA00022801"/>
    </source>
</evidence>
<dbReference type="PANTHER" id="PTHR22576:SF41">
    <property type="entry name" value="CASPASE 14, APOPTOSIS-RELATED CYSTEINE PEPTIDASE"/>
    <property type="match status" value="1"/>
</dbReference>
<keyword evidence="5" id="KW-0865">Zymogen</keyword>